<dbReference type="NCBIfam" id="TIGR00412">
    <property type="entry name" value="redox_disulf_2"/>
    <property type="match status" value="1"/>
</dbReference>
<dbReference type="AlphaFoldDB" id="A0A1W1EBT4"/>
<dbReference type="PANTHER" id="PTHR36450:SF1">
    <property type="entry name" value="THIOREDOXIN"/>
    <property type="match status" value="1"/>
</dbReference>
<accession>A0A1W1EBT4</accession>
<dbReference type="Gene3D" id="3.40.30.10">
    <property type="entry name" value="Glutaredoxin"/>
    <property type="match status" value="1"/>
</dbReference>
<dbReference type="PANTHER" id="PTHR36450">
    <property type="entry name" value="THIOREDOXIN"/>
    <property type="match status" value="1"/>
</dbReference>
<evidence type="ECO:0000313" key="2">
    <source>
        <dbReference type="EMBL" id="SFZ97488.1"/>
    </source>
</evidence>
<protein>
    <submittedName>
        <fullName evidence="2">Redox-active disulfide protein 2</fullName>
    </submittedName>
</protein>
<dbReference type="InterPro" id="IPR005243">
    <property type="entry name" value="THIRX-like_proc"/>
</dbReference>
<dbReference type="Pfam" id="PF13192">
    <property type="entry name" value="Thioredoxin_3"/>
    <property type="match status" value="1"/>
</dbReference>
<dbReference type="EMBL" id="FPKX01000006">
    <property type="protein sequence ID" value="SFZ97488.1"/>
    <property type="molecule type" value="Genomic_DNA"/>
</dbReference>
<evidence type="ECO:0000259" key="1">
    <source>
        <dbReference type="Pfam" id="PF13192"/>
    </source>
</evidence>
<reference evidence="2" key="1">
    <citation type="submission" date="2016-10" db="EMBL/GenBank/DDBJ databases">
        <authorList>
            <person name="de Groot N.N."/>
        </authorList>
    </citation>
    <scope>NUCLEOTIDE SEQUENCE</scope>
</reference>
<proteinExistence type="predicted"/>
<dbReference type="PIRSF" id="PIRSF037031">
    <property type="entry name" value="Redox_disulphide_2"/>
    <property type="match status" value="1"/>
</dbReference>
<feature type="domain" description="Thioredoxin-like fold" evidence="1">
    <location>
        <begin position="1"/>
        <end position="76"/>
    </location>
</feature>
<name>A0A1W1EBT4_9ZZZZ</name>
<dbReference type="InterPro" id="IPR012336">
    <property type="entry name" value="Thioredoxin-like_fold"/>
</dbReference>
<sequence length="79" mass="8663">MEIKVLGSECCSNCDTQMKIVKSALEATGISATVEKVEDMVEVMNYGVMSTPAIVIDGEVKTRGKVLREQEVIDLLKEQ</sequence>
<gene>
    <name evidence="2" type="ORF">MNB_SV-5-1344</name>
</gene>
<dbReference type="SUPFAM" id="SSF52833">
    <property type="entry name" value="Thioredoxin-like"/>
    <property type="match status" value="1"/>
</dbReference>
<organism evidence="2">
    <name type="scientific">hydrothermal vent metagenome</name>
    <dbReference type="NCBI Taxonomy" id="652676"/>
    <lineage>
        <taxon>unclassified sequences</taxon>
        <taxon>metagenomes</taxon>
        <taxon>ecological metagenomes</taxon>
    </lineage>
</organism>
<dbReference type="InterPro" id="IPR036249">
    <property type="entry name" value="Thioredoxin-like_sf"/>
</dbReference>